<dbReference type="InterPro" id="IPR011333">
    <property type="entry name" value="SKP1/BTB/POZ_sf"/>
</dbReference>
<dbReference type="Pfam" id="PF00651">
    <property type="entry name" value="BTB"/>
    <property type="match status" value="2"/>
</dbReference>
<dbReference type="PANTHER" id="PTHR26379:SF483">
    <property type="entry name" value="OS11G0619800 PROTEIN"/>
    <property type="match status" value="1"/>
</dbReference>
<feature type="domain" description="BTB" evidence="3">
    <location>
        <begin position="476"/>
        <end position="543"/>
    </location>
</feature>
<comment type="pathway">
    <text evidence="1">Protein modification; protein ubiquitination.</text>
</comment>
<dbReference type="InterPro" id="IPR002083">
    <property type="entry name" value="MATH/TRAF_dom"/>
</dbReference>
<dbReference type="InterPro" id="IPR008974">
    <property type="entry name" value="TRAF-like"/>
</dbReference>
<name>A0AAQ3PGL4_PASNO</name>
<dbReference type="InterPro" id="IPR056423">
    <property type="entry name" value="BACK_BPM_SPOP"/>
</dbReference>
<dbReference type="Pfam" id="PF22486">
    <property type="entry name" value="MATH_2"/>
    <property type="match status" value="1"/>
</dbReference>
<dbReference type="Pfam" id="PF00917">
    <property type="entry name" value="MATH"/>
    <property type="match status" value="1"/>
</dbReference>
<dbReference type="PROSITE" id="PS50144">
    <property type="entry name" value="MATH"/>
    <property type="match status" value="1"/>
</dbReference>
<dbReference type="AlphaFoldDB" id="A0AAQ3PGL4"/>
<dbReference type="CDD" id="cd00121">
    <property type="entry name" value="MATH"/>
    <property type="match status" value="2"/>
</dbReference>
<evidence type="ECO:0000256" key="1">
    <source>
        <dbReference type="ARBA" id="ARBA00004906"/>
    </source>
</evidence>
<proteinExistence type="inferred from homology"/>
<dbReference type="SUPFAM" id="SSF49599">
    <property type="entry name" value="TRAF domain-like"/>
    <property type="match status" value="2"/>
</dbReference>
<accession>A0AAQ3PGL4</accession>
<dbReference type="SMART" id="SM00225">
    <property type="entry name" value="BTB"/>
    <property type="match status" value="2"/>
</dbReference>
<keyword evidence="6" id="KW-1185">Reference proteome</keyword>
<dbReference type="Gene3D" id="3.30.710.10">
    <property type="entry name" value="Potassium Channel Kv1.1, Chain A"/>
    <property type="match status" value="2"/>
</dbReference>
<dbReference type="Pfam" id="PF24570">
    <property type="entry name" value="BACK_BPM_SPOP"/>
    <property type="match status" value="1"/>
</dbReference>
<evidence type="ECO:0000259" key="3">
    <source>
        <dbReference type="PROSITE" id="PS50097"/>
    </source>
</evidence>
<evidence type="ECO:0000313" key="5">
    <source>
        <dbReference type="EMBL" id="WVZ50337.1"/>
    </source>
</evidence>
<dbReference type="EMBL" id="CP144745">
    <property type="protein sequence ID" value="WVZ50337.1"/>
    <property type="molecule type" value="Genomic_DNA"/>
</dbReference>
<comment type="similarity">
    <text evidence="2">Belongs to the Tdpoz family.</text>
</comment>
<organism evidence="5 6">
    <name type="scientific">Paspalum notatum var. saurae</name>
    <dbReference type="NCBI Taxonomy" id="547442"/>
    <lineage>
        <taxon>Eukaryota</taxon>
        <taxon>Viridiplantae</taxon>
        <taxon>Streptophyta</taxon>
        <taxon>Embryophyta</taxon>
        <taxon>Tracheophyta</taxon>
        <taxon>Spermatophyta</taxon>
        <taxon>Magnoliopsida</taxon>
        <taxon>Liliopsida</taxon>
        <taxon>Poales</taxon>
        <taxon>Poaceae</taxon>
        <taxon>PACMAD clade</taxon>
        <taxon>Panicoideae</taxon>
        <taxon>Andropogonodae</taxon>
        <taxon>Paspaleae</taxon>
        <taxon>Paspalinae</taxon>
        <taxon>Paspalum</taxon>
    </lineage>
</organism>
<evidence type="ECO:0000313" key="6">
    <source>
        <dbReference type="Proteomes" id="UP001341281"/>
    </source>
</evidence>
<reference evidence="5 6" key="1">
    <citation type="submission" date="2024-02" db="EMBL/GenBank/DDBJ databases">
        <title>High-quality chromosome-scale genome assembly of Pensacola bahiagrass (Paspalum notatum Flugge var. saurae).</title>
        <authorList>
            <person name="Vega J.M."/>
            <person name="Podio M."/>
            <person name="Orjuela J."/>
            <person name="Siena L.A."/>
            <person name="Pessino S.C."/>
            <person name="Combes M.C."/>
            <person name="Mariac C."/>
            <person name="Albertini E."/>
            <person name="Pupilli F."/>
            <person name="Ortiz J.P.A."/>
            <person name="Leblanc O."/>
        </authorList>
    </citation>
    <scope>NUCLEOTIDE SEQUENCE [LARGE SCALE GENOMIC DNA]</scope>
    <source>
        <strain evidence="5">R1</strain>
        <tissue evidence="5">Leaf</tissue>
    </source>
</reference>
<feature type="domain" description="MATH" evidence="4">
    <location>
        <begin position="306"/>
        <end position="443"/>
    </location>
</feature>
<dbReference type="Gene3D" id="1.25.40.420">
    <property type="match status" value="1"/>
</dbReference>
<dbReference type="Proteomes" id="UP001341281">
    <property type="component" value="Chromosome 01"/>
</dbReference>
<dbReference type="SUPFAM" id="SSF54695">
    <property type="entry name" value="POZ domain"/>
    <property type="match status" value="2"/>
</dbReference>
<gene>
    <name evidence="5" type="ORF">U9M48_001597</name>
</gene>
<dbReference type="Gene3D" id="2.60.210.10">
    <property type="entry name" value="Apoptosis, Tumor Necrosis Factor Receptor Associated Protein 2, Chain A"/>
    <property type="match status" value="2"/>
</dbReference>
<feature type="domain" description="BTB" evidence="3">
    <location>
        <begin position="138"/>
        <end position="197"/>
    </location>
</feature>
<dbReference type="PANTHER" id="PTHR26379">
    <property type="entry name" value="BTB/POZ AND MATH DOMAIN-CONTAINING PROTEIN 1"/>
    <property type="match status" value="1"/>
</dbReference>
<evidence type="ECO:0000259" key="4">
    <source>
        <dbReference type="PROSITE" id="PS50144"/>
    </source>
</evidence>
<dbReference type="InterPro" id="IPR045005">
    <property type="entry name" value="BPM1-6"/>
</dbReference>
<protein>
    <submittedName>
        <fullName evidence="5">Uncharacterized protein</fullName>
    </submittedName>
</protein>
<dbReference type="CDD" id="cd18280">
    <property type="entry name" value="BTB_POZ_BPM_plant"/>
    <property type="match status" value="2"/>
</dbReference>
<dbReference type="PROSITE" id="PS50097">
    <property type="entry name" value="BTB"/>
    <property type="match status" value="2"/>
</dbReference>
<sequence length="662" mass="73518">MGKKGKERRLICGTCPPAAGVRATMPKDIKLAKAGRPDEWPIGDLHVRPILRRKRPGSDCGNFAMSENGHSAWGHPQFIKREKLETSYVKDDSFQIRCDVTILNEFRAQDTTIASPPAPPATDLHQHLGDLLASEVGGDMTFKVAGERITAHRYVLAARSSVFMALFFGPMEEKTTECITIEDMEPRVFKAMLRFIYMDWLPPKIYGNEEMAMAQHFLVAADRYDLLRLKLICEGMLCSSSSINTDTVATTLLLAEQHGCKALKEACFKFLKPLDRLKAVAASDGFEHLIATCPSLVMELLDNMVSGSHILRINGNSGTRGLGVGKSIKSSSFSVAGHNWCIEYYPDGLDAKNANWIHIVVGLAPPIIAGDDDDCGVKAKFRFSLHHMAALLPVSLYSKSDNRMHLFTSKNPRWGYTRFIARRQLESSTLLMKDDSFSIRCDLAVLVDIRAQAAVPPSDLHEHLGNLLGIAGQVGGDVTFEVGGEQFTAHRVVLATRSAVFMAELFGPMKEKVTTLVRVDDMEARVFRTMLHFVYTDSLPKMDDDEDMVFMAQHLLVAADRYDLARLKLICEDMLRRRIDVNVAATTLVLAEQHGVMASRRHASGSSRQSWQVMASNTSRTVAPCFLTNCSLRLSSLEQYNGVYELGRPANKTATRYLNGPL</sequence>
<dbReference type="GO" id="GO:0016567">
    <property type="term" value="P:protein ubiquitination"/>
    <property type="evidence" value="ECO:0007669"/>
    <property type="project" value="InterPro"/>
</dbReference>
<evidence type="ECO:0000256" key="2">
    <source>
        <dbReference type="ARBA" id="ARBA00010846"/>
    </source>
</evidence>
<dbReference type="InterPro" id="IPR000210">
    <property type="entry name" value="BTB/POZ_dom"/>
</dbReference>